<dbReference type="GO" id="GO:0015385">
    <property type="term" value="F:sodium:proton antiporter activity"/>
    <property type="evidence" value="ECO:0007669"/>
    <property type="project" value="InterPro"/>
</dbReference>
<evidence type="ECO:0000256" key="4">
    <source>
        <dbReference type="ARBA" id="ARBA00023136"/>
    </source>
</evidence>
<feature type="compositionally biased region" description="Basic and acidic residues" evidence="5">
    <location>
        <begin position="547"/>
        <end position="560"/>
    </location>
</feature>
<feature type="transmembrane region" description="Helical" evidence="6">
    <location>
        <begin position="17"/>
        <end position="36"/>
    </location>
</feature>
<dbReference type="InterPro" id="IPR006153">
    <property type="entry name" value="Cation/H_exchanger_TM"/>
</dbReference>
<feature type="non-terminal residue" evidence="8">
    <location>
        <position position="1"/>
    </location>
</feature>
<feature type="transmembrane region" description="Helical" evidence="6">
    <location>
        <begin position="107"/>
        <end position="130"/>
    </location>
</feature>
<feature type="transmembrane region" description="Helical" evidence="6">
    <location>
        <begin position="392"/>
        <end position="421"/>
    </location>
</feature>
<sequence>MGGETVFFSTSVNDPQALSAFLGGFIILFGCISLVVKEKMFLSESLVAMLIGIAFGPYGANLLNPFSWPTHVHVVTQQFAQLLIAIQIMAAAVALPRNTWTQRWKGLAILLGPVMLWMWIATALCIYLILRTSWYDAMIIAACAAPTDPVLANSIVSGRFADMHIPVPVRTLLSAESAANDGLAVPLFDLGVLFRDMSAKDAFLKWLWHTWLYQVGLAMVVGAVIGYAARRGLRYAEEKNLIDKNSFLSFEIGLAAFIVGLGTMFKIAAFLAVFAAGIAFAWDGWFTEETEDAHVQEVIDMLFNLAFFVYFGATLEWHTFNTDTLPLWRLLVCTLAILLIRRLPIVFALYRYMPGIFTYTEGIMVGWFGPIGVGALWYMAVAKEHYPENELFLPIVNFIVFVSVIVYGITAPFIHFTVLGISTLSKTIEMRVPTWPSNVPMDVSAISGPIIRVVTADNARAGANENPEAMFIDNDPSYGVPAEWLSNETLAETTSPKSGKLEVPKTDSIQLGRRRSFSSVVGVRFADEGEGGNNGRGGGEGGNNGGGEDKVRIVLDREGSADGDSGSDGDTNQSSGTL</sequence>
<dbReference type="GO" id="GO:0042391">
    <property type="term" value="P:regulation of membrane potential"/>
    <property type="evidence" value="ECO:0007669"/>
    <property type="project" value="InterPro"/>
</dbReference>
<accession>A0AAD5SFT2</accession>
<feature type="transmembrane region" description="Helical" evidence="6">
    <location>
        <begin position="41"/>
        <end position="59"/>
    </location>
</feature>
<keyword evidence="3 6" id="KW-1133">Transmembrane helix</keyword>
<feature type="region of interest" description="Disordered" evidence="5">
    <location>
        <begin position="523"/>
        <end position="578"/>
    </location>
</feature>
<evidence type="ECO:0000256" key="5">
    <source>
        <dbReference type="SAM" id="MobiDB-lite"/>
    </source>
</evidence>
<feature type="compositionally biased region" description="Gly residues" evidence="5">
    <location>
        <begin position="531"/>
        <end position="546"/>
    </location>
</feature>
<dbReference type="Gene3D" id="6.10.140.1330">
    <property type="match status" value="1"/>
</dbReference>
<evidence type="ECO:0000256" key="1">
    <source>
        <dbReference type="ARBA" id="ARBA00004141"/>
    </source>
</evidence>
<name>A0AAD5SFT2_9FUNG</name>
<feature type="transmembrane region" description="Helical" evidence="6">
    <location>
        <begin position="267"/>
        <end position="286"/>
    </location>
</feature>
<evidence type="ECO:0000256" key="6">
    <source>
        <dbReference type="SAM" id="Phobius"/>
    </source>
</evidence>
<dbReference type="InterPro" id="IPR004712">
    <property type="entry name" value="Na+/H+_antiporter_fungi"/>
</dbReference>
<dbReference type="EMBL" id="JADGJD010000745">
    <property type="protein sequence ID" value="KAJ3048732.1"/>
    <property type="molecule type" value="Genomic_DNA"/>
</dbReference>
<evidence type="ECO:0000256" key="3">
    <source>
        <dbReference type="ARBA" id="ARBA00022989"/>
    </source>
</evidence>
<keyword evidence="2 6" id="KW-0812">Transmembrane</keyword>
<proteinExistence type="predicted"/>
<feature type="transmembrane region" description="Helical" evidence="6">
    <location>
        <begin position="327"/>
        <end position="350"/>
    </location>
</feature>
<evidence type="ECO:0000313" key="8">
    <source>
        <dbReference type="EMBL" id="KAJ3048732.1"/>
    </source>
</evidence>
<comment type="caution">
    <text evidence="8">The sequence shown here is derived from an EMBL/GenBank/DDBJ whole genome shotgun (WGS) entry which is preliminary data.</text>
</comment>
<dbReference type="AlphaFoldDB" id="A0AAD5SFT2"/>
<dbReference type="PANTHER" id="PTHR31382">
    <property type="entry name" value="NA(+)/H(+) ANTIPORTER"/>
    <property type="match status" value="1"/>
</dbReference>
<organism evidence="8 9">
    <name type="scientific">Rhizophlyctis rosea</name>
    <dbReference type="NCBI Taxonomy" id="64517"/>
    <lineage>
        <taxon>Eukaryota</taxon>
        <taxon>Fungi</taxon>
        <taxon>Fungi incertae sedis</taxon>
        <taxon>Chytridiomycota</taxon>
        <taxon>Chytridiomycota incertae sedis</taxon>
        <taxon>Chytridiomycetes</taxon>
        <taxon>Rhizophlyctidales</taxon>
        <taxon>Rhizophlyctidaceae</taxon>
        <taxon>Rhizophlyctis</taxon>
    </lineage>
</organism>
<dbReference type="PANTHER" id="PTHR31382:SF1">
    <property type="entry name" value="SODIUM ION_PROTON EXCHANGER (EUROFUNG)"/>
    <property type="match status" value="1"/>
</dbReference>
<keyword evidence="4 6" id="KW-0472">Membrane</keyword>
<dbReference type="GO" id="GO:0036376">
    <property type="term" value="P:sodium ion export across plasma membrane"/>
    <property type="evidence" value="ECO:0007669"/>
    <property type="project" value="InterPro"/>
</dbReference>
<feature type="transmembrane region" description="Helical" evidence="6">
    <location>
        <begin position="362"/>
        <end position="380"/>
    </location>
</feature>
<dbReference type="Pfam" id="PF00999">
    <property type="entry name" value="Na_H_Exchanger"/>
    <property type="match status" value="1"/>
</dbReference>
<evidence type="ECO:0000313" key="9">
    <source>
        <dbReference type="Proteomes" id="UP001212841"/>
    </source>
</evidence>
<protein>
    <recommendedName>
        <fullName evidence="7">Cation/H+ exchanger transmembrane domain-containing protein</fullName>
    </recommendedName>
</protein>
<dbReference type="Proteomes" id="UP001212841">
    <property type="component" value="Unassembled WGS sequence"/>
</dbReference>
<feature type="transmembrane region" description="Helical" evidence="6">
    <location>
        <begin position="211"/>
        <end position="229"/>
    </location>
</feature>
<comment type="subcellular location">
    <subcellularLocation>
        <location evidence="1">Membrane</location>
        <topology evidence="1">Multi-pass membrane protein</topology>
    </subcellularLocation>
</comment>
<gene>
    <name evidence="8" type="ORF">HK097_010248</name>
</gene>
<feature type="transmembrane region" description="Helical" evidence="6">
    <location>
        <begin position="79"/>
        <end position="95"/>
    </location>
</feature>
<evidence type="ECO:0000256" key="2">
    <source>
        <dbReference type="ARBA" id="ARBA00022692"/>
    </source>
</evidence>
<feature type="compositionally biased region" description="Low complexity" evidence="5">
    <location>
        <begin position="562"/>
        <end position="578"/>
    </location>
</feature>
<evidence type="ECO:0000259" key="7">
    <source>
        <dbReference type="Pfam" id="PF00999"/>
    </source>
</evidence>
<feature type="domain" description="Cation/H+ exchanger transmembrane" evidence="7">
    <location>
        <begin position="28"/>
        <end position="414"/>
    </location>
</feature>
<keyword evidence="9" id="KW-1185">Reference proteome</keyword>
<dbReference type="GO" id="GO:0005886">
    <property type="term" value="C:plasma membrane"/>
    <property type="evidence" value="ECO:0007669"/>
    <property type="project" value="InterPro"/>
</dbReference>
<reference evidence="8" key="1">
    <citation type="submission" date="2020-05" db="EMBL/GenBank/DDBJ databases">
        <title>Phylogenomic resolution of chytrid fungi.</title>
        <authorList>
            <person name="Stajich J.E."/>
            <person name="Amses K."/>
            <person name="Simmons R."/>
            <person name="Seto K."/>
            <person name="Myers J."/>
            <person name="Bonds A."/>
            <person name="Quandt C.A."/>
            <person name="Barry K."/>
            <person name="Liu P."/>
            <person name="Grigoriev I."/>
            <person name="Longcore J.E."/>
            <person name="James T.Y."/>
        </authorList>
    </citation>
    <scope>NUCLEOTIDE SEQUENCE</scope>
    <source>
        <strain evidence="8">JEL0318</strain>
    </source>
</reference>
<feature type="transmembrane region" description="Helical" evidence="6">
    <location>
        <begin position="298"/>
        <end position="315"/>
    </location>
</feature>
<dbReference type="GO" id="GO:0120029">
    <property type="term" value="P:proton export across plasma membrane"/>
    <property type="evidence" value="ECO:0007669"/>
    <property type="project" value="InterPro"/>
</dbReference>